<comment type="caution">
    <text evidence="5">The sequence shown here is derived from an EMBL/GenBank/DDBJ whole genome shotgun (WGS) entry which is preliminary data.</text>
</comment>
<dbReference type="Proteomes" id="UP001319080">
    <property type="component" value="Unassembled WGS sequence"/>
</dbReference>
<dbReference type="GO" id="GO:0003700">
    <property type="term" value="F:DNA-binding transcription factor activity"/>
    <property type="evidence" value="ECO:0007669"/>
    <property type="project" value="InterPro"/>
</dbReference>
<evidence type="ECO:0000256" key="1">
    <source>
        <dbReference type="ARBA" id="ARBA00023015"/>
    </source>
</evidence>
<keyword evidence="1" id="KW-0805">Transcription regulation</keyword>
<protein>
    <submittedName>
        <fullName evidence="5">AraC family transcriptional regulator</fullName>
    </submittedName>
</protein>
<dbReference type="PROSITE" id="PS01124">
    <property type="entry name" value="HTH_ARAC_FAMILY_2"/>
    <property type="match status" value="1"/>
</dbReference>
<keyword evidence="2" id="KW-0238">DNA-binding</keyword>
<sequence>MPKVLYQPFEMQVSNLQHWNKEPLIYHFFEIVQIAEGCGRREANRNKLRYSTGDIFLFTPLDCRGFVSEVPTRFYSIRFSEIFLGQDRSPHDQARISLWLRKLQSIFFHHNRFHQLPITDPEDCRTVNSLIQSLAGEYVRKPLRHEENLQHFIMLILNILERNVLAQGAPVIHAHADESVVHQMLMHIQRHIGEPEKLSVDSLAATFNLSATYVGEYFRKYTGESLQHYIVGAKIKRAEQRLLHSNLSLTQIADELGFVDDSHLSKQFKKRYGTSPVKYRKAAGQLPEQDAIGDT</sequence>
<dbReference type="PROSITE" id="PS00041">
    <property type="entry name" value="HTH_ARAC_FAMILY_1"/>
    <property type="match status" value="1"/>
</dbReference>
<evidence type="ECO:0000256" key="3">
    <source>
        <dbReference type="ARBA" id="ARBA00023163"/>
    </source>
</evidence>
<dbReference type="RefSeq" id="WP_254086780.1">
    <property type="nucleotide sequence ID" value="NZ_JAHESE010000030.1"/>
</dbReference>
<dbReference type="PANTHER" id="PTHR43280">
    <property type="entry name" value="ARAC-FAMILY TRANSCRIPTIONAL REGULATOR"/>
    <property type="match status" value="1"/>
</dbReference>
<organism evidence="5 6">
    <name type="scientific">Dawidia cretensis</name>
    <dbReference type="NCBI Taxonomy" id="2782350"/>
    <lineage>
        <taxon>Bacteria</taxon>
        <taxon>Pseudomonadati</taxon>
        <taxon>Bacteroidota</taxon>
        <taxon>Cytophagia</taxon>
        <taxon>Cytophagales</taxon>
        <taxon>Chryseotaleaceae</taxon>
        <taxon>Dawidia</taxon>
    </lineage>
</organism>
<gene>
    <name evidence="5" type="ORF">KK062_23375</name>
</gene>
<reference evidence="5 6" key="1">
    <citation type="submission" date="2021-05" db="EMBL/GenBank/DDBJ databases">
        <title>A Polyphasic approach of four new species of the genus Ohtaekwangia: Ohtaekwangia histidinii sp. nov., Ohtaekwangia cretensis sp. nov., Ohtaekwangia indiensis sp. nov., Ohtaekwangia reichenbachii sp. nov. from diverse environment.</title>
        <authorList>
            <person name="Octaviana S."/>
        </authorList>
    </citation>
    <scope>NUCLEOTIDE SEQUENCE [LARGE SCALE GENOMIC DNA]</scope>
    <source>
        <strain evidence="5 6">PWU5</strain>
    </source>
</reference>
<keyword evidence="6" id="KW-1185">Reference proteome</keyword>
<dbReference type="AlphaFoldDB" id="A0AAP2E1V7"/>
<keyword evidence="3" id="KW-0804">Transcription</keyword>
<evidence type="ECO:0000313" key="6">
    <source>
        <dbReference type="Proteomes" id="UP001319080"/>
    </source>
</evidence>
<dbReference type="InterPro" id="IPR018060">
    <property type="entry name" value="HTH_AraC"/>
</dbReference>
<accession>A0AAP2E1V7</accession>
<evidence type="ECO:0000256" key="2">
    <source>
        <dbReference type="ARBA" id="ARBA00023125"/>
    </source>
</evidence>
<dbReference type="PANTHER" id="PTHR43280:SF2">
    <property type="entry name" value="HTH-TYPE TRANSCRIPTIONAL REGULATOR EXSA"/>
    <property type="match status" value="1"/>
</dbReference>
<name>A0AAP2E1V7_9BACT</name>
<feature type="domain" description="HTH araC/xylS-type" evidence="4">
    <location>
        <begin position="182"/>
        <end position="282"/>
    </location>
</feature>
<dbReference type="SMART" id="SM00342">
    <property type="entry name" value="HTH_ARAC"/>
    <property type="match status" value="1"/>
</dbReference>
<dbReference type="EMBL" id="JAHESE010000030">
    <property type="protein sequence ID" value="MBT1711205.1"/>
    <property type="molecule type" value="Genomic_DNA"/>
</dbReference>
<dbReference type="Pfam" id="PF12833">
    <property type="entry name" value="HTH_18"/>
    <property type="match status" value="1"/>
</dbReference>
<evidence type="ECO:0000259" key="4">
    <source>
        <dbReference type="PROSITE" id="PS01124"/>
    </source>
</evidence>
<dbReference type="InterPro" id="IPR009057">
    <property type="entry name" value="Homeodomain-like_sf"/>
</dbReference>
<dbReference type="InterPro" id="IPR018062">
    <property type="entry name" value="HTH_AraC-typ_CS"/>
</dbReference>
<evidence type="ECO:0000313" key="5">
    <source>
        <dbReference type="EMBL" id="MBT1711205.1"/>
    </source>
</evidence>
<dbReference type="Gene3D" id="1.10.10.60">
    <property type="entry name" value="Homeodomain-like"/>
    <property type="match status" value="2"/>
</dbReference>
<dbReference type="SUPFAM" id="SSF46689">
    <property type="entry name" value="Homeodomain-like"/>
    <property type="match status" value="1"/>
</dbReference>
<dbReference type="GO" id="GO:0043565">
    <property type="term" value="F:sequence-specific DNA binding"/>
    <property type="evidence" value="ECO:0007669"/>
    <property type="project" value="InterPro"/>
</dbReference>
<proteinExistence type="predicted"/>